<feature type="region of interest" description="Disordered" evidence="4">
    <location>
        <begin position="1187"/>
        <end position="1319"/>
    </location>
</feature>
<feature type="compositionally biased region" description="Polar residues" evidence="4">
    <location>
        <begin position="306"/>
        <end position="332"/>
    </location>
</feature>
<evidence type="ECO:0000256" key="3">
    <source>
        <dbReference type="ARBA" id="ARBA00023242"/>
    </source>
</evidence>
<dbReference type="GO" id="GO:0042393">
    <property type="term" value="F:histone binding"/>
    <property type="evidence" value="ECO:0000318"/>
    <property type="project" value="GO_Central"/>
</dbReference>
<dbReference type="FunCoup" id="B3RSK0">
    <property type="interactions" value="1290"/>
</dbReference>
<feature type="compositionally biased region" description="Low complexity" evidence="4">
    <location>
        <begin position="1187"/>
        <end position="1235"/>
    </location>
</feature>
<dbReference type="KEGG" id="tad:TRIADDRAFT_54626"/>
<feature type="region of interest" description="Disordered" evidence="4">
    <location>
        <begin position="431"/>
        <end position="596"/>
    </location>
</feature>
<accession>B3RSK0</accession>
<dbReference type="InterPro" id="IPR041297">
    <property type="entry name" value="Crb2_Tudor"/>
</dbReference>
<dbReference type="GO" id="GO:0005634">
    <property type="term" value="C:nucleus"/>
    <property type="evidence" value="ECO:0000318"/>
    <property type="project" value="GO_Central"/>
</dbReference>
<feature type="compositionally biased region" description="Low complexity" evidence="4">
    <location>
        <begin position="1029"/>
        <end position="1038"/>
    </location>
</feature>
<dbReference type="Pfam" id="PF16589">
    <property type="entry name" value="BRCT_2"/>
    <property type="match status" value="1"/>
</dbReference>
<evidence type="ECO:0000313" key="6">
    <source>
        <dbReference type="EMBL" id="EDV26524.1"/>
    </source>
</evidence>
<feature type="compositionally biased region" description="Polar residues" evidence="4">
    <location>
        <begin position="619"/>
        <end position="640"/>
    </location>
</feature>
<dbReference type="PANTHER" id="PTHR15321">
    <property type="entry name" value="TUMOR SUPPRESSOR P53-BINDING PROTEIN 1"/>
    <property type="match status" value="1"/>
</dbReference>
<keyword evidence="2" id="KW-0227">DNA damage</keyword>
<dbReference type="GO" id="GO:0000077">
    <property type="term" value="P:DNA damage checkpoint signaling"/>
    <property type="evidence" value="ECO:0000318"/>
    <property type="project" value="GO_Central"/>
</dbReference>
<protein>
    <recommendedName>
        <fullName evidence="5">BRCT domain-containing protein</fullName>
    </recommendedName>
</protein>
<feature type="region of interest" description="Disordered" evidence="4">
    <location>
        <begin position="888"/>
        <end position="913"/>
    </location>
</feature>
<dbReference type="CTD" id="6752283"/>
<dbReference type="FunFam" id="2.30.30.30:FF:000019">
    <property type="entry name" value="Tumor suppressor p53-binding protein 1"/>
    <property type="match status" value="1"/>
</dbReference>
<dbReference type="Gene3D" id="2.30.30.140">
    <property type="match status" value="1"/>
</dbReference>
<dbReference type="InterPro" id="IPR014722">
    <property type="entry name" value="Rib_uL2_dom2"/>
</dbReference>
<feature type="region of interest" description="Disordered" evidence="4">
    <location>
        <begin position="619"/>
        <end position="665"/>
    </location>
</feature>
<dbReference type="Pfam" id="PF18115">
    <property type="entry name" value="Tudor_3"/>
    <property type="match status" value="1"/>
</dbReference>
<feature type="compositionally biased region" description="Polar residues" evidence="4">
    <location>
        <begin position="251"/>
        <end position="275"/>
    </location>
</feature>
<comment type="subcellular location">
    <subcellularLocation>
        <location evidence="1">Nucleus</location>
    </subcellularLocation>
</comment>
<feature type="compositionally biased region" description="Basic and acidic residues" evidence="4">
    <location>
        <begin position="51"/>
        <end position="64"/>
    </location>
</feature>
<feature type="domain" description="BRCT" evidence="5">
    <location>
        <begin position="1322"/>
        <end position="1419"/>
    </location>
</feature>
<evidence type="ECO:0000256" key="4">
    <source>
        <dbReference type="SAM" id="MobiDB-lite"/>
    </source>
</evidence>
<dbReference type="PANTHER" id="PTHR15321:SF3">
    <property type="entry name" value="TP53-BINDING PROTEIN 1"/>
    <property type="match status" value="1"/>
</dbReference>
<dbReference type="CDD" id="cd17745">
    <property type="entry name" value="BRCT_p53bp1_rpt1"/>
    <property type="match status" value="1"/>
</dbReference>
<feature type="compositionally biased region" description="Polar residues" evidence="4">
    <location>
        <begin position="504"/>
        <end position="534"/>
    </location>
</feature>
<feature type="compositionally biased region" description="Polar residues" evidence="4">
    <location>
        <begin position="1047"/>
        <end position="1071"/>
    </location>
</feature>
<feature type="compositionally biased region" description="Low complexity" evidence="4">
    <location>
        <begin position="73"/>
        <end position="90"/>
    </location>
</feature>
<proteinExistence type="predicted"/>
<dbReference type="InterPro" id="IPR047252">
    <property type="entry name" value="TP53BP1-like"/>
</dbReference>
<dbReference type="CDD" id="cd20383">
    <property type="entry name" value="Tudor_53BP1"/>
    <property type="match status" value="1"/>
</dbReference>
<feature type="region of interest" description="Disordered" evidence="4">
    <location>
        <begin position="1"/>
        <end position="377"/>
    </location>
</feature>
<dbReference type="CDD" id="cd17724">
    <property type="entry name" value="BRCT_p53bp1_rpt2"/>
    <property type="match status" value="1"/>
</dbReference>
<dbReference type="SUPFAM" id="SSF63748">
    <property type="entry name" value="Tudor/PWWP/MBT"/>
    <property type="match status" value="1"/>
</dbReference>
<feature type="compositionally biased region" description="Polar residues" evidence="4">
    <location>
        <begin position="560"/>
        <end position="570"/>
    </location>
</feature>
<dbReference type="InterPro" id="IPR002999">
    <property type="entry name" value="Tudor"/>
</dbReference>
<feature type="compositionally biased region" description="Gly residues" evidence="4">
    <location>
        <begin position="34"/>
        <end position="50"/>
    </location>
</feature>
<keyword evidence="3" id="KW-0539">Nucleus</keyword>
<feature type="region of interest" description="Disordered" evidence="4">
    <location>
        <begin position="993"/>
        <end position="1071"/>
    </location>
</feature>
<dbReference type="STRING" id="10228.B3RSK0"/>
<feature type="compositionally biased region" description="Low complexity" evidence="4">
    <location>
        <begin position="276"/>
        <end position="303"/>
    </location>
</feature>
<feature type="compositionally biased region" description="Low complexity" evidence="4">
    <location>
        <begin position="170"/>
        <end position="192"/>
    </location>
</feature>
<dbReference type="eggNOG" id="KOG3548">
    <property type="taxonomic scope" value="Eukaryota"/>
</dbReference>
<dbReference type="Pfam" id="PF18428">
    <property type="entry name" value="BRCT_3"/>
    <property type="match status" value="1"/>
</dbReference>
<gene>
    <name evidence="6" type="ORF">TRIADDRAFT_54626</name>
</gene>
<dbReference type="InParanoid" id="B3RSK0"/>
<evidence type="ECO:0000256" key="2">
    <source>
        <dbReference type="ARBA" id="ARBA00022763"/>
    </source>
</evidence>
<feature type="compositionally biased region" description="Low complexity" evidence="4">
    <location>
        <begin position="1285"/>
        <end position="1294"/>
    </location>
</feature>
<feature type="compositionally biased region" description="Basic and acidic residues" evidence="4">
    <location>
        <begin position="1304"/>
        <end position="1316"/>
    </location>
</feature>
<feature type="compositionally biased region" description="Polar residues" evidence="4">
    <location>
        <begin position="103"/>
        <end position="132"/>
    </location>
</feature>
<reference evidence="6 7" key="1">
    <citation type="journal article" date="2008" name="Nature">
        <title>The Trichoplax genome and the nature of placozoans.</title>
        <authorList>
            <person name="Srivastava M."/>
            <person name="Begovic E."/>
            <person name="Chapman J."/>
            <person name="Putnam N.H."/>
            <person name="Hellsten U."/>
            <person name="Kawashima T."/>
            <person name="Kuo A."/>
            <person name="Mitros T."/>
            <person name="Salamov A."/>
            <person name="Carpenter M.L."/>
            <person name="Signorovitch A.Y."/>
            <person name="Moreno M.A."/>
            <person name="Kamm K."/>
            <person name="Grimwood J."/>
            <person name="Schmutz J."/>
            <person name="Shapiro H."/>
            <person name="Grigoriev I.V."/>
            <person name="Buss L.W."/>
            <person name="Schierwater B."/>
            <person name="Dellaporta S.L."/>
            <person name="Rokhsar D.S."/>
        </authorList>
    </citation>
    <scope>NUCLEOTIDE SEQUENCE [LARGE SCALE GENOMIC DNA]</scope>
    <source>
        <strain evidence="6 7">Grell-BS-1999</strain>
    </source>
</reference>
<feature type="region of interest" description="Disordered" evidence="4">
    <location>
        <begin position="951"/>
        <end position="978"/>
    </location>
</feature>
<dbReference type="EMBL" id="DS985243">
    <property type="protein sequence ID" value="EDV26524.1"/>
    <property type="molecule type" value="Genomic_DNA"/>
</dbReference>
<dbReference type="PROSITE" id="PS50172">
    <property type="entry name" value="BRCT"/>
    <property type="match status" value="1"/>
</dbReference>
<feature type="compositionally biased region" description="Basic and acidic residues" evidence="4">
    <location>
        <begin position="232"/>
        <end position="245"/>
    </location>
</feature>
<evidence type="ECO:0000256" key="1">
    <source>
        <dbReference type="ARBA" id="ARBA00004123"/>
    </source>
</evidence>
<evidence type="ECO:0000259" key="5">
    <source>
        <dbReference type="PROSITE" id="PS50172"/>
    </source>
</evidence>
<dbReference type="OrthoDB" id="129353at2759"/>
<feature type="compositionally biased region" description="Basic and acidic residues" evidence="4">
    <location>
        <begin position="470"/>
        <end position="484"/>
    </location>
</feature>
<keyword evidence="7" id="KW-1185">Reference proteome</keyword>
<dbReference type="SUPFAM" id="SSF52113">
    <property type="entry name" value="BRCT domain"/>
    <property type="match status" value="2"/>
</dbReference>
<dbReference type="HOGENOM" id="CLU_248393_0_0_1"/>
<dbReference type="InterPro" id="IPR047249">
    <property type="entry name" value="BRCT_p53bp1-like_rpt1"/>
</dbReference>
<dbReference type="FunFam" id="2.30.30.140:FF:000021">
    <property type="entry name" value="Tumor suppressor p53-binding protein 1"/>
    <property type="match status" value="1"/>
</dbReference>
<dbReference type="Gene3D" id="3.40.50.10190">
    <property type="entry name" value="BRCT domain"/>
    <property type="match status" value="2"/>
</dbReference>
<evidence type="ECO:0000313" key="7">
    <source>
        <dbReference type="Proteomes" id="UP000009022"/>
    </source>
</evidence>
<dbReference type="GeneID" id="6752283"/>
<name>B3RSK0_TRIAD</name>
<dbReference type="InterPro" id="IPR001357">
    <property type="entry name" value="BRCT_dom"/>
</dbReference>
<dbReference type="Proteomes" id="UP000009022">
    <property type="component" value="Unassembled WGS sequence"/>
</dbReference>
<dbReference type="GO" id="GO:0045944">
    <property type="term" value="P:positive regulation of transcription by RNA polymerase II"/>
    <property type="evidence" value="ECO:0000318"/>
    <property type="project" value="GO_Central"/>
</dbReference>
<organism evidence="6 7">
    <name type="scientific">Trichoplax adhaerens</name>
    <name type="common">Trichoplax reptans</name>
    <dbReference type="NCBI Taxonomy" id="10228"/>
    <lineage>
        <taxon>Eukaryota</taxon>
        <taxon>Metazoa</taxon>
        <taxon>Placozoa</taxon>
        <taxon>Uniplacotomia</taxon>
        <taxon>Trichoplacea</taxon>
        <taxon>Trichoplacidae</taxon>
        <taxon>Trichoplax</taxon>
    </lineage>
</organism>
<dbReference type="Gene3D" id="2.30.30.30">
    <property type="match status" value="1"/>
</dbReference>
<dbReference type="SMART" id="SM00333">
    <property type="entry name" value="TUDOR"/>
    <property type="match status" value="1"/>
</dbReference>
<dbReference type="SMART" id="SM00292">
    <property type="entry name" value="BRCT"/>
    <property type="match status" value="1"/>
</dbReference>
<dbReference type="RefSeq" id="XP_002110520.1">
    <property type="nucleotide sequence ID" value="XM_002110484.1"/>
</dbReference>
<feature type="compositionally biased region" description="Basic and acidic residues" evidence="4">
    <location>
        <begin position="641"/>
        <end position="651"/>
    </location>
</feature>
<dbReference type="InterPro" id="IPR036420">
    <property type="entry name" value="BRCT_dom_sf"/>
</dbReference>
<sequence>MHPGGSQDGLTAAGRGGHSQSGAQQTGNSEGVTGNTGGNNNGTTGGSGGDGGDRRKNTDDHGNDDAEVLEVASETTTTTSSSVDSSLGSTVNLPTAKDPSPIPESTSNIESRVSSTVLTSQPRGRSDSSGGNSPVGPLPSVVTPSFRSRTKAVESDISVTVLPVEHLSRASPGSSLTTTSSSSGPSLGAAATIAHSLRELVEVSTAAPEDSEQEGGNEGHSEKHQAISQVIEKSKAASHEAKDPSCRVGSYESSDGSQGSEDVQRLSNRSAMPLQSSSSSGSGSSVYPESSLSSSGKSETELSAGKANTSSSTGETASTHTTASGPEATSQTEPPPTAGEFATPKTLGSLTAKNSSSSSSSAGQVKERYSMEGVITIDPTETEKSINLIAKDEVEVHGTPEGIECLQLSKESILVQESLLESLKMVPGSAEDILRGTPRIDPSSPTADQEGGDVDPMASQDMFSSNTPAETREIKPELRRRSDDAQSQEDLDALVKRQKAWQIEQGNNVIDSGTSASNSSIVETKVSEPSNTVNKELGREQQEWQSLSFIDAQPAYTSDGGESSKTNISERTSKSSKKSSKDVFQPTIKKVSKSDSTAADIANPYTFASQTSISLHLTQSQDVAPSVESSENRPQTSLSADESKLHTKDIKVNTSQPPEKESVPIRKISILQSQPSEQSQSQPLFQLGQILPTSKSVAASNLAEPLTEKAVVGELDSDSHQSSGIIGNTADPEHQQSFSIVAKESQPHVDVGNAAALMHDSHKNLATTEAAAPCPIVTTTVDSHLITTAAITVTTSTVSASFDDSAPTDLTNVKSVVEKVVKEDSSGSSTNFQFALPTTGTIFRSGATKIAEKAPHEVSTSSITKEAMAIGKPIARQSDASATMRESASVDSEKFPASISKGDDPFEFQGSSEDTTFRHFDQPADNLSKKFESQDITLSMEEVWLKEVNCQTSSAQTNTPSKSESMNTSTAKASFSKTPSSLTSASTIILGNSTDNSFASSTNDKSKNRRKSSSRRLQWAVKPSLDPTSASKKGSLSSKRSKSDTSAVITSTPEHASKSVTPSRSLGISPTDSSITIGNRVFARWSLSDSHYYPGRVVRGDRSNSRYTIAFDDGTKSTISSKHIVVKENLAIGQAVLCQAEENYFDPGTIINYEDQDGSIYYHVRLDGSGKVLRFLRKEIILTESQAQSIRSSSSSAATTSLSDASPSFSGARDSSKDSSSVTRTSSSGSRGSRTSVHKEIVGIDKNSSIESMRDEIPPPAKAVSPAKTASRKRKAIPIEKKSPSPKMSPISSSREASPLQDISAKKSKVDTDTTEKGPILQNSTMFEGLVFILTRRERHSDESFVASSEELTPTYDKEHVKKQIEAAGGQVLSSIEKSQITVALQCFLISNEYCRTTKYIQALAAGLPCVRHTWIIDCCQRDTCAGILMWAGCTEVKRLPSRPANFVDKDIKACDVIITEDSGVMDANTNRKANVWGIPIITFEWVIQSLIHGYRLPFDAHEKFRA</sequence>
<dbReference type="InterPro" id="IPR047250">
    <property type="entry name" value="BRCT_p53bp1-like_rpt2"/>
</dbReference>